<proteinExistence type="predicted"/>
<feature type="chain" id="PRO_5042905870" evidence="1">
    <location>
        <begin position="29"/>
        <end position="137"/>
    </location>
</feature>
<sequence length="137" mass="14113">MDGNKISCALSAAMIMAAVVLLLARVGAAEVSLEVGGASVSDQECPQFCAKTCTEVKGDVDCVPTCVKNCKDEHSKPLVDVSIGGKDAASVSDQECPQFCAKTCKEVKGGVDCVPTCVTNCKDEHSKPLVDASEGAD</sequence>
<evidence type="ECO:0000313" key="2">
    <source>
        <dbReference type="EMBL" id="KAK9095246.1"/>
    </source>
</evidence>
<protein>
    <submittedName>
        <fullName evidence="2">Uncharacterized protein</fullName>
    </submittedName>
</protein>
<dbReference type="AlphaFoldDB" id="A0AAP0EKR4"/>
<feature type="signal peptide" evidence="1">
    <location>
        <begin position="1"/>
        <end position="28"/>
    </location>
</feature>
<reference evidence="2 3" key="1">
    <citation type="submission" date="2024-01" db="EMBL/GenBank/DDBJ databases">
        <title>Genome assemblies of Stephania.</title>
        <authorList>
            <person name="Yang L."/>
        </authorList>
    </citation>
    <scope>NUCLEOTIDE SEQUENCE [LARGE SCALE GENOMIC DNA]</scope>
    <source>
        <strain evidence="2">JXDWG</strain>
        <tissue evidence="2">Leaf</tissue>
    </source>
</reference>
<evidence type="ECO:0000256" key="1">
    <source>
        <dbReference type="SAM" id="SignalP"/>
    </source>
</evidence>
<organism evidence="2 3">
    <name type="scientific">Stephania cephalantha</name>
    <dbReference type="NCBI Taxonomy" id="152367"/>
    <lineage>
        <taxon>Eukaryota</taxon>
        <taxon>Viridiplantae</taxon>
        <taxon>Streptophyta</taxon>
        <taxon>Embryophyta</taxon>
        <taxon>Tracheophyta</taxon>
        <taxon>Spermatophyta</taxon>
        <taxon>Magnoliopsida</taxon>
        <taxon>Ranunculales</taxon>
        <taxon>Menispermaceae</taxon>
        <taxon>Menispermoideae</taxon>
        <taxon>Cissampelideae</taxon>
        <taxon>Stephania</taxon>
    </lineage>
</organism>
<comment type="caution">
    <text evidence="2">The sequence shown here is derived from an EMBL/GenBank/DDBJ whole genome shotgun (WGS) entry which is preliminary data.</text>
</comment>
<dbReference type="Proteomes" id="UP001419268">
    <property type="component" value="Unassembled WGS sequence"/>
</dbReference>
<gene>
    <name evidence="2" type="ORF">Scep_026715</name>
</gene>
<evidence type="ECO:0000313" key="3">
    <source>
        <dbReference type="Proteomes" id="UP001419268"/>
    </source>
</evidence>
<name>A0AAP0EKR4_9MAGN</name>
<accession>A0AAP0EKR4</accession>
<keyword evidence="1" id="KW-0732">Signal</keyword>
<dbReference type="EMBL" id="JBBNAG010000011">
    <property type="protein sequence ID" value="KAK9095246.1"/>
    <property type="molecule type" value="Genomic_DNA"/>
</dbReference>
<keyword evidence="3" id="KW-1185">Reference proteome</keyword>